<reference evidence="3 4" key="1">
    <citation type="submission" date="2019-03" db="EMBL/GenBank/DDBJ databases">
        <title>Genomic Encyclopedia of Archaeal and Bacterial Type Strains, Phase II (KMG-II): from individual species to whole genera.</title>
        <authorList>
            <person name="Goeker M."/>
        </authorList>
    </citation>
    <scope>NUCLEOTIDE SEQUENCE [LARGE SCALE GENOMIC DNA]</scope>
    <source>
        <strain evidence="3 4">DSM 24323</strain>
    </source>
</reference>
<dbReference type="PANTHER" id="PTHR43747">
    <property type="entry name" value="FAD-BINDING PROTEIN"/>
    <property type="match status" value="1"/>
</dbReference>
<dbReference type="Pfam" id="PF01494">
    <property type="entry name" value="FAD_binding_3"/>
    <property type="match status" value="1"/>
</dbReference>
<dbReference type="Proteomes" id="UP000295371">
    <property type="component" value="Unassembled WGS sequence"/>
</dbReference>
<evidence type="ECO:0000259" key="2">
    <source>
        <dbReference type="Pfam" id="PF01494"/>
    </source>
</evidence>
<protein>
    <submittedName>
        <fullName evidence="3">Flavin-dependent dehydrogenase</fullName>
    </submittedName>
</protein>
<accession>A0A4R7IZ61</accession>
<sequence>MNTAGAGSPLSLVNAHVDVVILGGGIAGLTLALQLCQSRPQLSVVVAEKVTPPIPEAAHKVGESTVEIAAHYLRDVLGLADHLDQEHLNKFGLRVFFSDGDNTDISRRRELGHAVAPPQKVGTFQIDRGRIENALTQMVSELPQVTMLNATTAIEVLMDDEADHVVTLRSGAADRQVRSRWVIDSTGRAAFIKRKLGLSEKVGHRANAVWLRVATDIDVDDWSSDAEWHDRIRESCRRLSTNHLMGHGYWVWIIPLASGATSIGIVTDPDIHKFADLNSLEKAIAWLDTHEPQCATAVRSQLSRVLDFRVMHDYAFGASQVFSADRWCLAGDAGIFLDPLYSPGMDLIAISNGLIVDLIDRDYRGENIEETCAIHNEMFKIITDGWIQIYAGQYPTMGNSRIMIAKIVWDTAAYWAVPGLLYFHDLFKRLVDHPQIVTGLAQFSVTSKAIQAFFRQWAAVAHSDPTSHDQGEPFLSFYDFEFMAPLHSGMTAEHPDEELTKKFQENVELVEFLSGQLIATVFEEWTSSSATTQQREQVTQWKESPLLTSLLETFERLRDTVMIDPGWITGHKSRQLCSKDT</sequence>
<dbReference type="Gene3D" id="3.50.50.60">
    <property type="entry name" value="FAD/NAD(P)-binding domain"/>
    <property type="match status" value="1"/>
</dbReference>
<dbReference type="PANTHER" id="PTHR43747:SF1">
    <property type="entry name" value="SLR1998 PROTEIN"/>
    <property type="match status" value="1"/>
</dbReference>
<name>A0A4R7IZ61_9ACTN</name>
<dbReference type="OrthoDB" id="103324at2"/>
<gene>
    <name evidence="3" type="ORF">CLV29_3116</name>
</gene>
<dbReference type="GO" id="GO:0071949">
    <property type="term" value="F:FAD binding"/>
    <property type="evidence" value="ECO:0007669"/>
    <property type="project" value="InterPro"/>
</dbReference>
<comment type="similarity">
    <text evidence="1">Belongs to the flavin-dependent halogenase family. Bacterial tryptophan halogenase subfamily.</text>
</comment>
<proteinExistence type="inferred from homology"/>
<organism evidence="3 4">
    <name type="scientific">Naumannella halotolerans</name>
    <dbReference type="NCBI Taxonomy" id="993414"/>
    <lineage>
        <taxon>Bacteria</taxon>
        <taxon>Bacillati</taxon>
        <taxon>Actinomycetota</taxon>
        <taxon>Actinomycetes</taxon>
        <taxon>Propionibacteriales</taxon>
        <taxon>Propionibacteriaceae</taxon>
        <taxon>Naumannella</taxon>
    </lineage>
</organism>
<evidence type="ECO:0000256" key="1">
    <source>
        <dbReference type="ARBA" id="ARBA00038396"/>
    </source>
</evidence>
<dbReference type="AlphaFoldDB" id="A0A4R7IZ61"/>
<comment type="caution">
    <text evidence="3">The sequence shown here is derived from an EMBL/GenBank/DDBJ whole genome shotgun (WGS) entry which is preliminary data.</text>
</comment>
<feature type="domain" description="FAD-binding" evidence="2">
    <location>
        <begin position="17"/>
        <end position="334"/>
    </location>
</feature>
<keyword evidence="4" id="KW-1185">Reference proteome</keyword>
<evidence type="ECO:0000313" key="4">
    <source>
        <dbReference type="Proteomes" id="UP000295371"/>
    </source>
</evidence>
<dbReference type="InterPro" id="IPR036188">
    <property type="entry name" value="FAD/NAD-bd_sf"/>
</dbReference>
<dbReference type="InterPro" id="IPR050816">
    <property type="entry name" value="Flavin-dep_Halogenase_NPB"/>
</dbReference>
<dbReference type="PRINTS" id="PR00420">
    <property type="entry name" value="RNGMNOXGNASE"/>
</dbReference>
<evidence type="ECO:0000313" key="3">
    <source>
        <dbReference type="EMBL" id="TDT30092.1"/>
    </source>
</evidence>
<dbReference type="InterPro" id="IPR002938">
    <property type="entry name" value="FAD-bd"/>
</dbReference>
<dbReference type="EMBL" id="SOAW01000003">
    <property type="protein sequence ID" value="TDT30092.1"/>
    <property type="molecule type" value="Genomic_DNA"/>
</dbReference>
<dbReference type="SUPFAM" id="SSF51905">
    <property type="entry name" value="FAD/NAD(P)-binding domain"/>
    <property type="match status" value="1"/>
</dbReference>